<keyword evidence="5" id="KW-1185">Reference proteome</keyword>
<dbReference type="PANTHER" id="PTHR43345">
    <property type="entry name" value="3-ISOPROPYLMALATE DEHYDRATASE SMALL SUBUNIT 2-RELATED-RELATED"/>
    <property type="match status" value="1"/>
</dbReference>
<dbReference type="KEGG" id="abi:Aboo_0200"/>
<evidence type="ECO:0000259" key="3">
    <source>
        <dbReference type="Pfam" id="PF00694"/>
    </source>
</evidence>
<organism evidence="4 5">
    <name type="scientific">Aciduliprofundum boonei (strain DSM 19572 / T469)</name>
    <dbReference type="NCBI Taxonomy" id="439481"/>
    <lineage>
        <taxon>Archaea</taxon>
        <taxon>Methanobacteriati</taxon>
        <taxon>Thermoplasmatota</taxon>
        <taxon>DHVE2 group</taxon>
        <taxon>Candidatus Aciduliprofundum</taxon>
    </lineage>
</organism>
<dbReference type="SUPFAM" id="SSF52016">
    <property type="entry name" value="LeuD/IlvD-like"/>
    <property type="match status" value="1"/>
</dbReference>
<accession>B5IHC3</accession>
<dbReference type="GO" id="GO:0016836">
    <property type="term" value="F:hydro-lyase activity"/>
    <property type="evidence" value="ECO:0007669"/>
    <property type="project" value="InterPro"/>
</dbReference>
<feature type="domain" description="Aconitase A/isopropylmalate dehydratase small subunit swivel" evidence="3">
    <location>
        <begin position="59"/>
        <end position="112"/>
    </location>
</feature>
<dbReference type="RefSeq" id="WP_008086629.1">
    <property type="nucleotide sequence ID" value="NC_013926.1"/>
</dbReference>
<dbReference type="NCBIfam" id="TIGR02087">
    <property type="entry name" value="LEUD_arch"/>
    <property type="match status" value="1"/>
</dbReference>
<dbReference type="InterPro" id="IPR011827">
    <property type="entry name" value="LeuD_type2/HacB/DmdB"/>
</dbReference>
<proteinExistence type="inferred from homology"/>
<dbReference type="InterPro" id="IPR050075">
    <property type="entry name" value="LeuD"/>
</dbReference>
<dbReference type="AlphaFoldDB" id="B5IHC3"/>
<comment type="similarity">
    <text evidence="1">Belongs to the LeuD family. LeuD type 2 subfamily.</text>
</comment>
<evidence type="ECO:0000256" key="1">
    <source>
        <dbReference type="ARBA" id="ARBA00009869"/>
    </source>
</evidence>
<keyword evidence="2" id="KW-0456">Lyase</keyword>
<dbReference type="Gene3D" id="3.20.19.10">
    <property type="entry name" value="Aconitase, domain 4"/>
    <property type="match status" value="1"/>
</dbReference>
<dbReference type="Proteomes" id="UP000001400">
    <property type="component" value="Chromosome"/>
</dbReference>
<protein>
    <submittedName>
        <fullName evidence="4">3-isopropylmalate dehydratase, small subunit</fullName>
    </submittedName>
</protein>
<dbReference type="EMBL" id="CP001941">
    <property type="protein sequence ID" value="ADD08012.1"/>
    <property type="molecule type" value="Genomic_DNA"/>
</dbReference>
<gene>
    <name evidence="4" type="ordered locus">Aboo_0200</name>
</gene>
<dbReference type="eggNOG" id="arCOG02230">
    <property type="taxonomic scope" value="Archaea"/>
</dbReference>
<evidence type="ECO:0000313" key="4">
    <source>
        <dbReference type="EMBL" id="ADD08012.1"/>
    </source>
</evidence>
<sequence>MKPRIIKGRIWMIRDKDGKRIDNIDTDMIFHNKYLYITDLKEMGKYAFSNLPGWEDFPKKAKEGDILIVGRNFGAGSSRQQAVDCFIALGISAIIGESFGAIYKRNVINSALPLIEAPGIFESDLNSGDVIEVNLETGEIFKDGKIIFKAKPISKVALDIYDAGGIFAYGKTLENA</sequence>
<dbReference type="STRING" id="439481.Aboo_0200"/>
<dbReference type="GeneID" id="8827141"/>
<dbReference type="InterPro" id="IPR015928">
    <property type="entry name" value="Aconitase/3IPM_dehydase_swvl"/>
</dbReference>
<name>B5IHC3_ACIB4</name>
<dbReference type="Pfam" id="PF00694">
    <property type="entry name" value="Aconitase_C"/>
    <property type="match status" value="1"/>
</dbReference>
<reference evidence="4" key="1">
    <citation type="submission" date="2010-02" db="EMBL/GenBank/DDBJ databases">
        <title>Complete sequence of Aciduliprofundum boonei T469.</title>
        <authorList>
            <consortium name="US DOE Joint Genome Institute"/>
            <person name="Lucas S."/>
            <person name="Copeland A."/>
            <person name="Lapidus A."/>
            <person name="Cheng J.-F."/>
            <person name="Bruce D."/>
            <person name="Goodwin L."/>
            <person name="Pitluck S."/>
            <person name="Saunders E."/>
            <person name="Detter J.C."/>
            <person name="Han C."/>
            <person name="Tapia R."/>
            <person name="Land M."/>
            <person name="Hauser L."/>
            <person name="Kyrpides N."/>
            <person name="Mikhailova N."/>
            <person name="Flores G."/>
            <person name="Reysenbach A.-L."/>
            <person name="Woyke T."/>
        </authorList>
    </citation>
    <scope>NUCLEOTIDE SEQUENCE</scope>
    <source>
        <strain evidence="4">T469</strain>
    </source>
</reference>
<dbReference type="InterPro" id="IPR000573">
    <property type="entry name" value="AconitaseA/IPMdHydase_ssu_swvl"/>
</dbReference>
<evidence type="ECO:0000313" key="5">
    <source>
        <dbReference type="Proteomes" id="UP000001400"/>
    </source>
</evidence>
<dbReference type="OrthoDB" id="6505at2157"/>
<evidence type="ECO:0000256" key="2">
    <source>
        <dbReference type="ARBA" id="ARBA00023239"/>
    </source>
</evidence>
<dbReference type="PANTHER" id="PTHR43345:SF2">
    <property type="entry name" value="3-ISOPROPYLMALATE DEHYDRATASE SMALL SUBUNIT 1"/>
    <property type="match status" value="1"/>
</dbReference>
<dbReference type="HOGENOM" id="CLU_081378_1_1_2"/>